<reference evidence="2 3" key="1">
    <citation type="journal article" date="2004" name="Nature">
        <title>Genome evolution in yeasts.</title>
        <authorList>
            <consortium name="Genolevures"/>
            <person name="Dujon B."/>
            <person name="Sherman D."/>
            <person name="Fischer G."/>
            <person name="Durrens P."/>
            <person name="Casaregola S."/>
            <person name="Lafontaine I."/>
            <person name="de Montigny J."/>
            <person name="Marck C."/>
            <person name="Neuveglise C."/>
            <person name="Talla E."/>
            <person name="Goffard N."/>
            <person name="Frangeul L."/>
            <person name="Aigle M."/>
            <person name="Anthouard V."/>
            <person name="Babour A."/>
            <person name="Barbe V."/>
            <person name="Barnay S."/>
            <person name="Blanchin S."/>
            <person name="Beckerich J.M."/>
            <person name="Beyne E."/>
            <person name="Bleykasten C."/>
            <person name="Boisrame A."/>
            <person name="Boyer J."/>
            <person name="Cattolico L."/>
            <person name="Confanioleri F."/>
            <person name="de Daruvar A."/>
            <person name="Despons L."/>
            <person name="Fabre E."/>
            <person name="Fairhead C."/>
            <person name="Ferry-Dumazet H."/>
            <person name="Groppi A."/>
            <person name="Hantraye F."/>
            <person name="Hennequin C."/>
            <person name="Jauniaux N."/>
            <person name="Joyet P."/>
            <person name="Kachouri R."/>
            <person name="Kerrest A."/>
            <person name="Koszul R."/>
            <person name="Lemaire M."/>
            <person name="Lesur I."/>
            <person name="Ma L."/>
            <person name="Muller H."/>
            <person name="Nicaud J.M."/>
            <person name="Nikolski M."/>
            <person name="Oztas S."/>
            <person name="Ozier-Kalogeropoulos O."/>
            <person name="Pellenz S."/>
            <person name="Potier S."/>
            <person name="Richard G.F."/>
            <person name="Straub M.L."/>
            <person name="Suleau A."/>
            <person name="Swennene D."/>
            <person name="Tekaia F."/>
            <person name="Wesolowski-Louvel M."/>
            <person name="Westhof E."/>
            <person name="Wirth B."/>
            <person name="Zeniou-Meyer M."/>
            <person name="Zivanovic I."/>
            <person name="Bolotin-Fukuhara M."/>
            <person name="Thierry A."/>
            <person name="Bouchier C."/>
            <person name="Caudron B."/>
            <person name="Scarpelli C."/>
            <person name="Gaillardin C."/>
            <person name="Weissenbach J."/>
            <person name="Wincker P."/>
            <person name="Souciet J.L."/>
        </authorList>
    </citation>
    <scope>NUCLEOTIDE SEQUENCE [LARGE SCALE GENOMIC DNA]</scope>
    <source>
        <strain evidence="3">ATCC 36239 / CBS 767 / BCRC 21394 / JCM 1990 / NBRC 0083 / IGC 2968</strain>
    </source>
</reference>
<gene>
    <name evidence="2" type="ordered locus">DEHA2A00528g</name>
</gene>
<dbReference type="GeneID" id="2899964"/>
<dbReference type="VEuPathDB" id="FungiDB:DEHA2A00528g"/>
<proteinExistence type="predicted"/>
<evidence type="ECO:0000256" key="1">
    <source>
        <dbReference type="SAM" id="Phobius"/>
    </source>
</evidence>
<protein>
    <submittedName>
        <fullName evidence="2">DEHA2A00528p</fullName>
    </submittedName>
</protein>
<sequence length="141" mass="15319">MKYATTTVTIGGTTSDGAYSNSFPIQTLTAIVPQSADLVVEPYGIFIAASQIDDLVPKWSVEKWYSQTATIWPSGKTSNTEGITYVENVPLGVNEYLDENGIYLDATKFKGKDTSGGNQRLDKSMLFISLVIVLLLVTLTV</sequence>
<evidence type="ECO:0000313" key="3">
    <source>
        <dbReference type="Proteomes" id="UP000000599"/>
    </source>
</evidence>
<dbReference type="InParanoid" id="Q6BZL0"/>
<dbReference type="KEGG" id="dha:DEHA2A00528g"/>
<keyword evidence="1" id="KW-1133">Transmembrane helix</keyword>
<name>Q6BZL0_DEBHA</name>
<keyword evidence="1" id="KW-0812">Transmembrane</keyword>
<accession>Q6BZL0</accession>
<dbReference type="Proteomes" id="UP000000599">
    <property type="component" value="Chromosome A"/>
</dbReference>
<feature type="transmembrane region" description="Helical" evidence="1">
    <location>
        <begin position="124"/>
        <end position="140"/>
    </location>
</feature>
<evidence type="ECO:0000313" key="2">
    <source>
        <dbReference type="EMBL" id="CAG84304.1"/>
    </source>
</evidence>
<dbReference type="AlphaFoldDB" id="Q6BZL0"/>
<dbReference type="HOGENOM" id="CLU_1825223_0_0_1"/>
<dbReference type="RefSeq" id="XP_456359.1">
    <property type="nucleotide sequence ID" value="XM_456359.1"/>
</dbReference>
<keyword evidence="1" id="KW-0472">Membrane</keyword>
<organism evidence="2 3">
    <name type="scientific">Debaryomyces hansenii (strain ATCC 36239 / CBS 767 / BCRC 21394 / JCM 1990 / NBRC 0083 / IGC 2968)</name>
    <name type="common">Yeast</name>
    <name type="synonym">Torulaspora hansenii</name>
    <dbReference type="NCBI Taxonomy" id="284592"/>
    <lineage>
        <taxon>Eukaryota</taxon>
        <taxon>Fungi</taxon>
        <taxon>Dikarya</taxon>
        <taxon>Ascomycota</taxon>
        <taxon>Saccharomycotina</taxon>
        <taxon>Pichiomycetes</taxon>
        <taxon>Debaryomycetaceae</taxon>
        <taxon>Debaryomyces</taxon>
    </lineage>
</organism>
<keyword evidence="3" id="KW-1185">Reference proteome</keyword>
<dbReference type="EMBL" id="CR382133">
    <property type="protein sequence ID" value="CAG84304.1"/>
    <property type="molecule type" value="Genomic_DNA"/>
</dbReference>